<dbReference type="RefSeq" id="WP_234860351.1">
    <property type="nucleotide sequence ID" value="NZ_JAKEVZ010000002.1"/>
</dbReference>
<dbReference type="SMART" id="SM00342">
    <property type="entry name" value="HTH_ARAC"/>
    <property type="match status" value="1"/>
</dbReference>
<organism evidence="5 6">
    <name type="scientific">Mariniradius sediminis</name>
    <dbReference type="NCBI Taxonomy" id="2909237"/>
    <lineage>
        <taxon>Bacteria</taxon>
        <taxon>Pseudomonadati</taxon>
        <taxon>Bacteroidota</taxon>
        <taxon>Cytophagia</taxon>
        <taxon>Cytophagales</taxon>
        <taxon>Cyclobacteriaceae</taxon>
        <taxon>Mariniradius</taxon>
    </lineage>
</organism>
<feature type="domain" description="HTH araC/xylS-type" evidence="4">
    <location>
        <begin position="188"/>
        <end position="298"/>
    </location>
</feature>
<dbReference type="SUPFAM" id="SSF46689">
    <property type="entry name" value="Homeodomain-like"/>
    <property type="match status" value="1"/>
</dbReference>
<dbReference type="PROSITE" id="PS01124">
    <property type="entry name" value="HTH_ARAC_FAMILY_2"/>
    <property type="match status" value="1"/>
</dbReference>
<dbReference type="Gene3D" id="1.10.10.60">
    <property type="entry name" value="Homeodomain-like"/>
    <property type="match status" value="1"/>
</dbReference>
<keyword evidence="6" id="KW-1185">Reference proteome</keyword>
<evidence type="ECO:0000256" key="2">
    <source>
        <dbReference type="ARBA" id="ARBA00023125"/>
    </source>
</evidence>
<protein>
    <submittedName>
        <fullName evidence="5">Helix-turn-helix transcriptional regulator</fullName>
    </submittedName>
</protein>
<sequence length="298" mass="35660">MDKPETLEEFYQRKFSWLPENIRKDIGHFNMFRLEQFYNGKATSIPYRRRDFFKIMLVKGRSEVFFADQVIEVKRQALAFSNPLIPYKWEHHEELQGQYCIFNQHFMSLFGNIMQYEVFQPTGNHVFELEDQQVLDIEAIFQRMEKDFQSDYKYRYDSIRNHIFELIHYALKLQPNTLSDRQPFNAAQRISAMFLELLERQFPIEDNHPQIELRTASEFAEHLNVHVNHLNRALKETTGKTTSQVIAERLVQEAKVLLKHSKWNISEIAFALGFVEVTHFNNFFKKHVESAPTKFREV</sequence>
<dbReference type="InterPro" id="IPR018060">
    <property type="entry name" value="HTH_AraC"/>
</dbReference>
<dbReference type="InterPro" id="IPR009057">
    <property type="entry name" value="Homeodomain-like_sf"/>
</dbReference>
<evidence type="ECO:0000256" key="1">
    <source>
        <dbReference type="ARBA" id="ARBA00023015"/>
    </source>
</evidence>
<gene>
    <name evidence="5" type="ORF">L0U89_04050</name>
</gene>
<comment type="caution">
    <text evidence="5">The sequence shown here is derived from an EMBL/GenBank/DDBJ whole genome shotgun (WGS) entry which is preliminary data.</text>
</comment>
<evidence type="ECO:0000313" key="6">
    <source>
        <dbReference type="Proteomes" id="UP001201449"/>
    </source>
</evidence>
<dbReference type="Proteomes" id="UP001201449">
    <property type="component" value="Unassembled WGS sequence"/>
</dbReference>
<accession>A0ABS9BTH8</accession>
<dbReference type="PANTHER" id="PTHR43280:SF32">
    <property type="entry name" value="TRANSCRIPTIONAL REGULATORY PROTEIN"/>
    <property type="match status" value="1"/>
</dbReference>
<evidence type="ECO:0000313" key="5">
    <source>
        <dbReference type="EMBL" id="MCF1750233.1"/>
    </source>
</evidence>
<evidence type="ECO:0000256" key="3">
    <source>
        <dbReference type="ARBA" id="ARBA00023163"/>
    </source>
</evidence>
<name>A0ABS9BTH8_9BACT</name>
<reference evidence="5 6" key="1">
    <citation type="submission" date="2022-01" db="EMBL/GenBank/DDBJ databases">
        <title>Mariniradius saccharolyticus sp. nov., isolated from sediment of a river.</title>
        <authorList>
            <person name="Liu H."/>
        </authorList>
    </citation>
    <scope>NUCLEOTIDE SEQUENCE [LARGE SCALE GENOMIC DNA]</scope>
    <source>
        <strain evidence="5 6">RY-2</strain>
    </source>
</reference>
<keyword evidence="2" id="KW-0238">DNA-binding</keyword>
<evidence type="ECO:0000259" key="4">
    <source>
        <dbReference type="PROSITE" id="PS01124"/>
    </source>
</evidence>
<dbReference type="EMBL" id="JAKEVZ010000002">
    <property type="protein sequence ID" value="MCF1750233.1"/>
    <property type="molecule type" value="Genomic_DNA"/>
</dbReference>
<keyword evidence="3" id="KW-0804">Transcription</keyword>
<dbReference type="PANTHER" id="PTHR43280">
    <property type="entry name" value="ARAC-FAMILY TRANSCRIPTIONAL REGULATOR"/>
    <property type="match status" value="1"/>
</dbReference>
<keyword evidence="1" id="KW-0805">Transcription regulation</keyword>
<proteinExistence type="predicted"/>
<dbReference type="Pfam" id="PF12833">
    <property type="entry name" value="HTH_18"/>
    <property type="match status" value="1"/>
</dbReference>